<dbReference type="SUPFAM" id="SSF51126">
    <property type="entry name" value="Pectin lyase-like"/>
    <property type="match status" value="1"/>
</dbReference>
<gene>
    <name evidence="2" type="ORF">UC8_01340</name>
</gene>
<dbReference type="InterPro" id="IPR011050">
    <property type="entry name" value="Pectin_lyase_fold/virulence"/>
</dbReference>
<organism evidence="2 3">
    <name type="scientific">Roseimaritima ulvae</name>
    <dbReference type="NCBI Taxonomy" id="980254"/>
    <lineage>
        <taxon>Bacteria</taxon>
        <taxon>Pseudomonadati</taxon>
        <taxon>Planctomycetota</taxon>
        <taxon>Planctomycetia</taxon>
        <taxon>Pirellulales</taxon>
        <taxon>Pirellulaceae</taxon>
        <taxon>Roseimaritima</taxon>
    </lineage>
</organism>
<evidence type="ECO:0000256" key="1">
    <source>
        <dbReference type="SAM" id="MobiDB-lite"/>
    </source>
</evidence>
<dbReference type="KEGG" id="rul:UC8_01340"/>
<dbReference type="AlphaFoldDB" id="A0A5B9QVY9"/>
<keyword evidence="3" id="KW-1185">Reference proteome</keyword>
<feature type="region of interest" description="Disordered" evidence="1">
    <location>
        <begin position="634"/>
        <end position="667"/>
    </location>
</feature>
<evidence type="ECO:0008006" key="4">
    <source>
        <dbReference type="Google" id="ProtNLM"/>
    </source>
</evidence>
<dbReference type="InterPro" id="IPR012334">
    <property type="entry name" value="Pectin_lyas_fold"/>
</dbReference>
<reference evidence="2 3" key="1">
    <citation type="submission" date="2019-08" db="EMBL/GenBank/DDBJ databases">
        <title>Deep-cultivation of Planctomycetes and their phenomic and genomic characterization uncovers novel biology.</title>
        <authorList>
            <person name="Wiegand S."/>
            <person name="Jogler M."/>
            <person name="Boedeker C."/>
            <person name="Pinto D."/>
            <person name="Vollmers J."/>
            <person name="Rivas-Marin E."/>
            <person name="Kohn T."/>
            <person name="Peeters S.H."/>
            <person name="Heuer A."/>
            <person name="Rast P."/>
            <person name="Oberbeckmann S."/>
            <person name="Bunk B."/>
            <person name="Jeske O."/>
            <person name="Meyerdierks A."/>
            <person name="Storesund J.E."/>
            <person name="Kallscheuer N."/>
            <person name="Luecker S."/>
            <person name="Lage O.M."/>
            <person name="Pohl T."/>
            <person name="Merkel B.J."/>
            <person name="Hornburger P."/>
            <person name="Mueller R.-W."/>
            <person name="Bruemmer F."/>
            <person name="Labrenz M."/>
            <person name="Spormann A.M."/>
            <person name="Op den Camp H."/>
            <person name="Overmann J."/>
            <person name="Amann R."/>
            <person name="Jetten M.S.M."/>
            <person name="Mascher T."/>
            <person name="Medema M.H."/>
            <person name="Devos D.P."/>
            <person name="Kaster A.-K."/>
            <person name="Ovreas L."/>
            <person name="Rohde M."/>
            <person name="Galperin M.Y."/>
            <person name="Jogler C."/>
        </authorList>
    </citation>
    <scope>NUCLEOTIDE SEQUENCE [LARGE SCALE GENOMIC DNA]</scope>
    <source>
        <strain evidence="2 3">UC8</strain>
    </source>
</reference>
<dbReference type="Gene3D" id="2.160.20.10">
    <property type="entry name" value="Single-stranded right-handed beta-helix, Pectin lyase-like"/>
    <property type="match status" value="1"/>
</dbReference>
<sequence>MVLAALLFGTNIASAQSKEVRPPVAGDGKYSVLPDDTVVPQEFYVERPTLHNAGFEWYVSGDDNHNAKVTVRFRKVGTAKWHEGLPLLRIQREKIWGHEQRDVYETPNMFAGSIFGLEPDTTYECQFTMSDPDGLIGVATNTEKVTTRAVPKPYEHGKVYHVYPLGYEGPRQEPAFTGLNEAYHGYNGSGDWWLYSEPRVKPGDTILVHAGLYKGERYKYANPLGLDFHGTYVLTQDGTAERPITIKAAGDGEVIFDGEGNYRLFDVMAADHHYFEGLTIVNTEIAFYAGLKRVLGCSGLSVVDCKMDKVGQGVMTHWAKSNDFYIADNTMIGMHDRDRVHGWARVPDPAPITSYNAIKVYGQGHVVCHNYIAYYHDAICIDTHGRPEGGPGEHCASIDFYNNDIFVMADNFIETDGGAHNLRVYDNRGINVWHSALSSQPVFGGPAYFIRNIIHTSGDSLKFSARPTGMVVYNNTFCTETRIKEYSNGQFRNNLFMGHLPNQPTLSSMSYTSYTSFDYNGYRIKPDAKPLFQWAQPTDRLRDFTLSSRGTKDGPGNGTQWFQSLDAFSAATGQEKNGVMLDYDVFEGVEPLDPEDRSRVYHLKELDFRLREGSAAVDAGCELPTLTDGFTGAAPDLGAYERGKPLPVYGPRTSSHAKQADQADASE</sequence>
<evidence type="ECO:0000313" key="3">
    <source>
        <dbReference type="Proteomes" id="UP000325286"/>
    </source>
</evidence>
<accession>A0A5B9QVY9</accession>
<protein>
    <recommendedName>
        <fullName evidence="4">Right handed beta helix domain-containing protein</fullName>
    </recommendedName>
</protein>
<name>A0A5B9QVY9_9BACT</name>
<evidence type="ECO:0000313" key="2">
    <source>
        <dbReference type="EMBL" id="QEG38181.1"/>
    </source>
</evidence>
<dbReference type="Proteomes" id="UP000325286">
    <property type="component" value="Chromosome"/>
</dbReference>
<dbReference type="EMBL" id="CP042914">
    <property type="protein sequence ID" value="QEG38181.1"/>
    <property type="molecule type" value="Genomic_DNA"/>
</dbReference>
<proteinExistence type="predicted"/>